<dbReference type="SUPFAM" id="SSF56059">
    <property type="entry name" value="Glutathione synthetase ATP-binding domain-like"/>
    <property type="match status" value="1"/>
</dbReference>
<dbReference type="GO" id="GO:0046872">
    <property type="term" value="F:metal ion binding"/>
    <property type="evidence" value="ECO:0007669"/>
    <property type="project" value="InterPro"/>
</dbReference>
<dbReference type="PROSITE" id="PS50975">
    <property type="entry name" value="ATP_GRASP"/>
    <property type="match status" value="1"/>
</dbReference>
<sequence>MNLYMFVPQWKEWYEGLKKVKNLKFVDNIDISNLTENDIIIPSNVDNTLFVIGNLVNKTKAKFLCGDSLDNVKIFNNKAVFSIYCIDNNLGDIVPITYVICVEGNRYGINDLKYPNILKPSESYAGTDIVVFGNEVKDFKIKQQNYIIQEFILGVDHVGMFYVKDGKIIVSYYYCDDAKRSDIYITQGKILNPKRRDDLRIHNNLFERLFIPMNYTGFATVDFRITPDDKIKIFEVNPRLGGTILASGELNDFIYGIMEKIC</sequence>
<dbReference type="EMBL" id="MN739779">
    <property type="protein sequence ID" value="QHT26115.1"/>
    <property type="molecule type" value="Genomic_DNA"/>
</dbReference>
<accession>A0A6C0EFK6</accession>
<dbReference type="InterPro" id="IPR003806">
    <property type="entry name" value="ATP-grasp_PylC-type"/>
</dbReference>
<dbReference type="AlphaFoldDB" id="A0A6C0EFK6"/>
<feature type="domain" description="ATP-grasp" evidence="1">
    <location>
        <begin position="84"/>
        <end position="262"/>
    </location>
</feature>
<dbReference type="Pfam" id="PF02655">
    <property type="entry name" value="ATP-grasp_3"/>
    <property type="match status" value="1"/>
</dbReference>
<organism evidence="2">
    <name type="scientific">viral metagenome</name>
    <dbReference type="NCBI Taxonomy" id="1070528"/>
    <lineage>
        <taxon>unclassified sequences</taxon>
        <taxon>metagenomes</taxon>
        <taxon>organismal metagenomes</taxon>
    </lineage>
</organism>
<proteinExistence type="predicted"/>
<reference evidence="2" key="1">
    <citation type="journal article" date="2020" name="Nature">
        <title>Giant virus diversity and host interactions through global metagenomics.</title>
        <authorList>
            <person name="Schulz F."/>
            <person name="Roux S."/>
            <person name="Paez-Espino D."/>
            <person name="Jungbluth S."/>
            <person name="Walsh D.A."/>
            <person name="Denef V.J."/>
            <person name="McMahon K.D."/>
            <person name="Konstantinidis K.T."/>
            <person name="Eloe-Fadrosh E.A."/>
            <person name="Kyrpides N.C."/>
            <person name="Woyke T."/>
        </authorList>
    </citation>
    <scope>NUCLEOTIDE SEQUENCE</scope>
    <source>
        <strain evidence="2">GVMAG-M-3300023179-27</strain>
    </source>
</reference>
<name>A0A6C0EFK6_9ZZZZ</name>
<protein>
    <recommendedName>
        <fullName evidence="1">ATP-grasp domain-containing protein</fullName>
    </recommendedName>
</protein>
<evidence type="ECO:0000313" key="2">
    <source>
        <dbReference type="EMBL" id="QHT26115.1"/>
    </source>
</evidence>
<evidence type="ECO:0000259" key="1">
    <source>
        <dbReference type="PROSITE" id="PS50975"/>
    </source>
</evidence>
<dbReference type="InterPro" id="IPR011761">
    <property type="entry name" value="ATP-grasp"/>
</dbReference>
<dbReference type="Gene3D" id="3.30.470.20">
    <property type="entry name" value="ATP-grasp fold, B domain"/>
    <property type="match status" value="1"/>
</dbReference>
<dbReference type="GO" id="GO:0005524">
    <property type="term" value="F:ATP binding"/>
    <property type="evidence" value="ECO:0007669"/>
    <property type="project" value="InterPro"/>
</dbReference>